<accession>A0A6L5EBZ3</accession>
<keyword evidence="3" id="KW-1185">Reference proteome</keyword>
<dbReference type="EMBL" id="WHIY01000012">
    <property type="protein sequence ID" value="MPQ52641.1"/>
    <property type="molecule type" value="Genomic_DNA"/>
</dbReference>
<dbReference type="InterPro" id="IPR020945">
    <property type="entry name" value="DMSO/NO3_reduct_chaperone"/>
</dbReference>
<dbReference type="Gene3D" id="1.10.3480.10">
    <property type="entry name" value="TorD-like"/>
    <property type="match status" value="1"/>
</dbReference>
<evidence type="ECO:0000313" key="2">
    <source>
        <dbReference type="EMBL" id="MPQ52641.1"/>
    </source>
</evidence>
<dbReference type="AlphaFoldDB" id="A0A6L5EBZ3"/>
<dbReference type="InterPro" id="IPR026269">
    <property type="entry name" value="DmsD-type"/>
</dbReference>
<dbReference type="InterPro" id="IPR036411">
    <property type="entry name" value="TorD-like_sf"/>
</dbReference>
<gene>
    <name evidence="2" type="ORF">GBB84_17210</name>
</gene>
<evidence type="ECO:0000256" key="1">
    <source>
        <dbReference type="ARBA" id="ARBA00023186"/>
    </source>
</evidence>
<dbReference type="PANTHER" id="PTHR34227">
    <property type="entry name" value="CHAPERONE PROTEIN YCDY"/>
    <property type="match status" value="1"/>
</dbReference>
<comment type="caution">
    <text evidence="2">The sequence shown here is derived from an EMBL/GenBank/DDBJ whole genome shotgun (WGS) entry which is preliminary data.</text>
</comment>
<dbReference type="PANTHER" id="PTHR34227:SF13">
    <property type="entry name" value="TAT PROOFREADING CHAPERONE DMSD-RELATED"/>
    <property type="match status" value="1"/>
</dbReference>
<name>A0A6L5EBZ3_9ENTR</name>
<dbReference type="Proteomes" id="UP000475079">
    <property type="component" value="Unassembled WGS sequence"/>
</dbReference>
<sequence length="198" mass="22552">MSSLAVLPRILGALFYYSPGRPEVKALFDSLPTLPDLYPWRDPVQIARLCADWPLPDDDELAWQFSVLFEGQGDMPAPPWGSVWLERDNLLMGDTTAEYRGFLQSQGMAFDARQSEPEDQFGLMLLASSALLEAGKDAAVDQLFEMYLLPWGYRYLERLQDCPVSPFYARLAAVTARYLQDMEQQRALQPVVKRLYFG</sequence>
<dbReference type="Pfam" id="PF02613">
    <property type="entry name" value="Nitrate_red_del"/>
    <property type="match status" value="1"/>
</dbReference>
<dbReference type="PIRSF" id="PIRSF004690">
    <property type="entry name" value="DmsD"/>
    <property type="match status" value="1"/>
</dbReference>
<dbReference type="RefSeq" id="WP_152401559.1">
    <property type="nucleotide sequence ID" value="NZ_WHIY01000012.1"/>
</dbReference>
<evidence type="ECO:0000313" key="3">
    <source>
        <dbReference type="Proteomes" id="UP000475079"/>
    </source>
</evidence>
<dbReference type="SUPFAM" id="SSF89155">
    <property type="entry name" value="TorD-like"/>
    <property type="match status" value="1"/>
</dbReference>
<protein>
    <submittedName>
        <fullName evidence="2">Dehydrogenase</fullName>
    </submittedName>
</protein>
<organism evidence="2 3">
    <name type="scientific">Citrobacter telavivensis</name>
    <dbReference type="NCBI Taxonomy" id="2653932"/>
    <lineage>
        <taxon>Bacteria</taxon>
        <taxon>Pseudomonadati</taxon>
        <taxon>Pseudomonadota</taxon>
        <taxon>Gammaproteobacteria</taxon>
        <taxon>Enterobacterales</taxon>
        <taxon>Enterobacteriaceae</taxon>
        <taxon>Citrobacter</taxon>
    </lineage>
</organism>
<reference evidence="2 3" key="1">
    <citation type="submission" date="2019-10" db="EMBL/GenBank/DDBJ databases">
        <title>Characterization of a new Citrobacter species.</title>
        <authorList>
            <person name="Goncalves Ribeiro T."/>
            <person name="Izdebski R."/>
            <person name="Urbanowicz P."/>
            <person name="Carmeli Y."/>
            <person name="Gniadkowski M."/>
            <person name="Peixe L."/>
        </authorList>
    </citation>
    <scope>NUCLEOTIDE SEQUENCE [LARGE SCALE GENOMIC DNA]</scope>
    <source>
        <strain evidence="2 3">NMI7905_11</strain>
    </source>
</reference>
<dbReference type="InterPro" id="IPR050289">
    <property type="entry name" value="TorD/DmsD_chaperones"/>
</dbReference>
<proteinExistence type="predicted"/>
<keyword evidence="1" id="KW-0143">Chaperone</keyword>